<comment type="subunit">
    <text evidence="2 11">Heterotrimer of A, B and C subunits.</text>
</comment>
<dbReference type="GO" id="GO:0005524">
    <property type="term" value="F:ATP binding"/>
    <property type="evidence" value="ECO:0007669"/>
    <property type="project" value="UniProtKB-KW"/>
</dbReference>
<dbReference type="NCBIfam" id="NF004014">
    <property type="entry name" value="PRK05477.1-4"/>
    <property type="match status" value="1"/>
</dbReference>
<reference evidence="13" key="2">
    <citation type="journal article" date="2021" name="PeerJ">
        <title>Extensive microbial diversity within the chicken gut microbiome revealed by metagenomics and culture.</title>
        <authorList>
            <person name="Gilroy R."/>
            <person name="Ravi A."/>
            <person name="Getino M."/>
            <person name="Pursley I."/>
            <person name="Horton D.L."/>
            <person name="Alikhan N.F."/>
            <person name="Baker D."/>
            <person name="Gharbi K."/>
            <person name="Hall N."/>
            <person name="Watson M."/>
            <person name="Adriaenssens E.M."/>
            <person name="Foster-Nyarko E."/>
            <person name="Jarju S."/>
            <person name="Secka A."/>
            <person name="Antonio M."/>
            <person name="Oren A."/>
            <person name="Chaudhuri R.R."/>
            <person name="La Ragione R."/>
            <person name="Hildebrand F."/>
            <person name="Pallen M.J."/>
        </authorList>
    </citation>
    <scope>NUCLEOTIDE SEQUENCE</scope>
    <source>
        <strain evidence="13">ChiW3-316</strain>
    </source>
</reference>
<comment type="catalytic activity">
    <reaction evidence="9 11">
        <text>L-aspartyl-tRNA(Asn) + L-glutamine + ATP + H2O = L-asparaginyl-tRNA(Asn) + L-glutamate + ADP + phosphate + 2 H(+)</text>
        <dbReference type="Rhea" id="RHEA:14513"/>
        <dbReference type="Rhea" id="RHEA-COMP:9674"/>
        <dbReference type="Rhea" id="RHEA-COMP:9677"/>
        <dbReference type="ChEBI" id="CHEBI:15377"/>
        <dbReference type="ChEBI" id="CHEBI:15378"/>
        <dbReference type="ChEBI" id="CHEBI:29985"/>
        <dbReference type="ChEBI" id="CHEBI:30616"/>
        <dbReference type="ChEBI" id="CHEBI:43474"/>
        <dbReference type="ChEBI" id="CHEBI:58359"/>
        <dbReference type="ChEBI" id="CHEBI:78515"/>
        <dbReference type="ChEBI" id="CHEBI:78516"/>
        <dbReference type="ChEBI" id="CHEBI:456216"/>
    </reaction>
</comment>
<keyword evidence="4 11" id="KW-0436">Ligase</keyword>
<dbReference type="InterPro" id="IPR023168">
    <property type="entry name" value="GatB_Yqey_C_2"/>
</dbReference>
<evidence type="ECO:0000256" key="3">
    <source>
        <dbReference type="ARBA" id="ARBA00016923"/>
    </source>
</evidence>
<dbReference type="SMART" id="SM00845">
    <property type="entry name" value="GatB_Yqey"/>
    <property type="match status" value="1"/>
</dbReference>
<evidence type="ECO:0000256" key="2">
    <source>
        <dbReference type="ARBA" id="ARBA00011123"/>
    </source>
</evidence>
<evidence type="ECO:0000256" key="11">
    <source>
        <dbReference type="HAMAP-Rule" id="MF_00121"/>
    </source>
</evidence>
<evidence type="ECO:0000313" key="13">
    <source>
        <dbReference type="EMBL" id="HIU52764.1"/>
    </source>
</evidence>
<dbReference type="GO" id="GO:0050567">
    <property type="term" value="F:glutaminyl-tRNA synthase (glutamine-hydrolyzing) activity"/>
    <property type="evidence" value="ECO:0007669"/>
    <property type="project" value="UniProtKB-UniRule"/>
</dbReference>
<dbReference type="NCBIfam" id="TIGR00133">
    <property type="entry name" value="gatB"/>
    <property type="match status" value="1"/>
</dbReference>
<keyword evidence="6 11" id="KW-0067">ATP-binding</keyword>
<dbReference type="GO" id="GO:0006412">
    <property type="term" value="P:translation"/>
    <property type="evidence" value="ECO:0007669"/>
    <property type="project" value="UniProtKB-UniRule"/>
</dbReference>
<dbReference type="InterPro" id="IPR017959">
    <property type="entry name" value="Asn/Gln-tRNA_amidoTrfase_suB/E"/>
</dbReference>
<dbReference type="FunFam" id="1.10.10.410:FF:000001">
    <property type="entry name" value="Aspartyl/glutamyl-tRNA(Asn/Gln) amidotransferase subunit B"/>
    <property type="match status" value="1"/>
</dbReference>
<dbReference type="SUPFAM" id="SSF89095">
    <property type="entry name" value="GatB/YqeY motif"/>
    <property type="match status" value="1"/>
</dbReference>
<dbReference type="GO" id="GO:0070681">
    <property type="term" value="P:glutaminyl-tRNAGln biosynthesis via transamidation"/>
    <property type="evidence" value="ECO:0007669"/>
    <property type="project" value="TreeGrafter"/>
</dbReference>
<evidence type="ECO:0000313" key="14">
    <source>
        <dbReference type="Proteomes" id="UP000824107"/>
    </source>
</evidence>
<dbReference type="Pfam" id="PF02637">
    <property type="entry name" value="GatB_Yqey"/>
    <property type="match status" value="1"/>
</dbReference>
<feature type="domain" description="Asn/Gln amidotransferase" evidence="12">
    <location>
        <begin position="338"/>
        <end position="484"/>
    </location>
</feature>
<comment type="similarity">
    <text evidence="1 11">Belongs to the GatB/GatE family. GatB subfamily.</text>
</comment>
<protein>
    <recommendedName>
        <fullName evidence="3 11">Aspartyl/glutamyl-tRNA(Asn/Gln) amidotransferase subunit B</fullName>
        <shortName evidence="11">Asp/Glu-ADT subunit B</shortName>
        <ecNumber evidence="11">6.3.5.-</ecNumber>
    </recommendedName>
</protein>
<dbReference type="NCBIfam" id="NF004012">
    <property type="entry name" value="PRK05477.1-2"/>
    <property type="match status" value="1"/>
</dbReference>
<evidence type="ECO:0000256" key="4">
    <source>
        <dbReference type="ARBA" id="ARBA00022598"/>
    </source>
</evidence>
<dbReference type="Proteomes" id="UP000824107">
    <property type="component" value="Unassembled WGS sequence"/>
</dbReference>
<evidence type="ECO:0000256" key="8">
    <source>
        <dbReference type="ARBA" id="ARBA00024799"/>
    </source>
</evidence>
<accession>A0A9D1M371</accession>
<reference evidence="13" key="1">
    <citation type="submission" date="2020-10" db="EMBL/GenBank/DDBJ databases">
        <authorList>
            <person name="Gilroy R."/>
        </authorList>
    </citation>
    <scope>NUCLEOTIDE SEQUENCE</scope>
    <source>
        <strain evidence="13">ChiW3-316</strain>
    </source>
</reference>
<dbReference type="InterPro" id="IPR006075">
    <property type="entry name" value="Asn/Gln-tRNA_Trfase_suB/E_cat"/>
</dbReference>
<dbReference type="PANTHER" id="PTHR11659:SF0">
    <property type="entry name" value="GLUTAMYL-TRNA(GLN) AMIDOTRANSFERASE SUBUNIT B, MITOCHONDRIAL"/>
    <property type="match status" value="1"/>
</dbReference>
<dbReference type="InterPro" id="IPR003789">
    <property type="entry name" value="Asn/Gln_tRNA_amidoTrase-B-like"/>
</dbReference>
<dbReference type="InterPro" id="IPR014746">
    <property type="entry name" value="Gln_synth/guanido_kin_cat_dom"/>
</dbReference>
<comment type="caution">
    <text evidence="13">The sequence shown here is derived from an EMBL/GenBank/DDBJ whole genome shotgun (WGS) entry which is preliminary data.</text>
</comment>
<dbReference type="HAMAP" id="MF_00121">
    <property type="entry name" value="GatB"/>
    <property type="match status" value="1"/>
</dbReference>
<dbReference type="PANTHER" id="PTHR11659">
    <property type="entry name" value="GLUTAMYL-TRNA GLN AMIDOTRANSFERASE SUBUNIT B MITOCHONDRIAL AND PROKARYOTIC PET112-RELATED"/>
    <property type="match status" value="1"/>
</dbReference>
<gene>
    <name evidence="11 13" type="primary">gatB</name>
    <name evidence="13" type="ORF">IAD20_01635</name>
</gene>
<evidence type="ECO:0000256" key="10">
    <source>
        <dbReference type="ARBA" id="ARBA00047913"/>
    </source>
</evidence>
<organism evidence="13 14">
    <name type="scientific">Candidatus Scatocola faecipullorum</name>
    <dbReference type="NCBI Taxonomy" id="2840917"/>
    <lineage>
        <taxon>Bacteria</taxon>
        <taxon>Pseudomonadati</taxon>
        <taxon>Pseudomonadota</taxon>
        <taxon>Alphaproteobacteria</taxon>
        <taxon>Rhodospirillales</taxon>
        <taxon>Rhodospirillaceae</taxon>
        <taxon>Rhodospirillaceae incertae sedis</taxon>
        <taxon>Candidatus Scatocola</taxon>
    </lineage>
</organism>
<dbReference type="InterPro" id="IPR004413">
    <property type="entry name" value="GatB"/>
</dbReference>
<dbReference type="SUPFAM" id="SSF55931">
    <property type="entry name" value="Glutamine synthetase/guanido kinase"/>
    <property type="match status" value="1"/>
</dbReference>
<evidence type="ECO:0000256" key="1">
    <source>
        <dbReference type="ARBA" id="ARBA00005306"/>
    </source>
</evidence>
<dbReference type="EC" id="6.3.5.-" evidence="11"/>
<dbReference type="EMBL" id="DVNC01000015">
    <property type="protein sequence ID" value="HIU52764.1"/>
    <property type="molecule type" value="Genomic_DNA"/>
</dbReference>
<dbReference type="FunFam" id="1.10.150.380:FF:000001">
    <property type="entry name" value="Aspartyl/glutamyl-tRNA(Asn/Gln) amidotransferase subunit B"/>
    <property type="match status" value="1"/>
</dbReference>
<sequence>MSAYVIETAKGKWEIICGLEIHCQIISKSKMYSGASTEYGADPNENVSFIDAGMPGMLPTLNKECVHQAVKTGLGLNAVINKYSAFSRKNYFYADLPQGYQITQFQYPIVGEGKVTIDLEDGTTKDIGIERMHIEQDAGKSIHDLDPKKTFIDLNRAGVGLMEIVTKPDFRSPEEAGAFLKKLRSILRYLGTCDGNMDEGSMRCDVNVSVRPYGSDELRCRCEMKNVNSVKFVMQAIENEAKRHVEVYEAGGTIEQETRKFDPLTGKTGLLRKKEYAHDYRYFPEPDLLPLVLTDDYIEQTRRDLVELPDAKKARFVNELGLTKYDAMVICENKETADFFEKAAEGQDAKKVANWLMGDFFAMLNRKGISIEESPISAKQLGQLVGLIGADVISGKIAKDVFEIMAETGEDPEKIVEEKGLKQVTDTGAIEAVVDAVIAENPDNVAAYKGGKVGLMGWFVGQVMKKSGGKANPGVVNELLKTKLSM</sequence>
<dbReference type="PROSITE" id="PS01234">
    <property type="entry name" value="GATB"/>
    <property type="match status" value="1"/>
</dbReference>
<evidence type="ECO:0000256" key="6">
    <source>
        <dbReference type="ARBA" id="ARBA00022840"/>
    </source>
</evidence>
<evidence type="ECO:0000256" key="5">
    <source>
        <dbReference type="ARBA" id="ARBA00022741"/>
    </source>
</evidence>
<dbReference type="InterPro" id="IPR042114">
    <property type="entry name" value="GatB_C_1"/>
</dbReference>
<keyword evidence="7 11" id="KW-0648">Protein biosynthesis</keyword>
<comment type="catalytic activity">
    <reaction evidence="10 11">
        <text>L-glutamyl-tRNA(Gln) + L-glutamine + ATP + H2O = L-glutaminyl-tRNA(Gln) + L-glutamate + ADP + phosphate + H(+)</text>
        <dbReference type="Rhea" id="RHEA:17521"/>
        <dbReference type="Rhea" id="RHEA-COMP:9681"/>
        <dbReference type="Rhea" id="RHEA-COMP:9684"/>
        <dbReference type="ChEBI" id="CHEBI:15377"/>
        <dbReference type="ChEBI" id="CHEBI:15378"/>
        <dbReference type="ChEBI" id="CHEBI:29985"/>
        <dbReference type="ChEBI" id="CHEBI:30616"/>
        <dbReference type="ChEBI" id="CHEBI:43474"/>
        <dbReference type="ChEBI" id="CHEBI:58359"/>
        <dbReference type="ChEBI" id="CHEBI:78520"/>
        <dbReference type="ChEBI" id="CHEBI:78521"/>
        <dbReference type="ChEBI" id="CHEBI:456216"/>
    </reaction>
</comment>
<dbReference type="AlphaFoldDB" id="A0A9D1M371"/>
<dbReference type="InterPro" id="IPR018027">
    <property type="entry name" value="Asn/Gln_amidotransferase"/>
</dbReference>
<evidence type="ECO:0000256" key="9">
    <source>
        <dbReference type="ARBA" id="ARBA00047380"/>
    </source>
</evidence>
<dbReference type="Gene3D" id="1.10.10.410">
    <property type="match status" value="1"/>
</dbReference>
<proteinExistence type="inferred from homology"/>
<keyword evidence="5 11" id="KW-0547">Nucleotide-binding</keyword>
<evidence type="ECO:0000259" key="12">
    <source>
        <dbReference type="SMART" id="SM00845"/>
    </source>
</evidence>
<name>A0A9D1M371_9PROT</name>
<evidence type="ECO:0000256" key="7">
    <source>
        <dbReference type="ARBA" id="ARBA00022917"/>
    </source>
</evidence>
<comment type="function">
    <text evidence="8 11">Allows the formation of correctly charged Asn-tRNA(Asn) or Gln-tRNA(Gln) through the transamidation of misacylated Asp-tRNA(Asn) or Glu-tRNA(Gln) in organisms which lack either or both of asparaginyl-tRNA or glutaminyl-tRNA synthetases. The reaction takes place in the presence of glutamine and ATP through an activated phospho-Asp-tRNA(Asn) or phospho-Glu-tRNA(Gln).</text>
</comment>
<dbReference type="Pfam" id="PF02934">
    <property type="entry name" value="GatB_N"/>
    <property type="match status" value="1"/>
</dbReference>
<dbReference type="InterPro" id="IPR017958">
    <property type="entry name" value="Gln-tRNA_amidoTrfase_suB_CS"/>
</dbReference>
<dbReference type="NCBIfam" id="NF004015">
    <property type="entry name" value="PRK05477.1-5"/>
    <property type="match status" value="1"/>
</dbReference>
<dbReference type="Gene3D" id="1.10.150.380">
    <property type="entry name" value="GatB domain, N-terminal subdomain"/>
    <property type="match status" value="1"/>
</dbReference>